<dbReference type="PANTHER" id="PTHR42735:SF4">
    <property type="entry name" value="PYRIDOXAL PHOSPHATE-DEPENDENT DECARBOXYLASE FAMILY PROTEIN"/>
    <property type="match status" value="1"/>
</dbReference>
<organism evidence="5 6">
    <name type="scientific">Sphaerobolus stellatus (strain SS14)</name>
    <dbReference type="NCBI Taxonomy" id="990650"/>
    <lineage>
        <taxon>Eukaryota</taxon>
        <taxon>Fungi</taxon>
        <taxon>Dikarya</taxon>
        <taxon>Basidiomycota</taxon>
        <taxon>Agaricomycotina</taxon>
        <taxon>Agaricomycetes</taxon>
        <taxon>Phallomycetidae</taxon>
        <taxon>Geastrales</taxon>
        <taxon>Sphaerobolaceae</taxon>
        <taxon>Sphaerobolus</taxon>
    </lineage>
</organism>
<keyword evidence="6" id="KW-1185">Reference proteome</keyword>
<evidence type="ECO:0000313" key="5">
    <source>
        <dbReference type="EMBL" id="KIJ32191.1"/>
    </source>
</evidence>
<evidence type="ECO:0000256" key="1">
    <source>
        <dbReference type="ARBA" id="ARBA00001933"/>
    </source>
</evidence>
<dbReference type="InterPro" id="IPR015421">
    <property type="entry name" value="PyrdxlP-dep_Trfase_major"/>
</dbReference>
<dbReference type="OrthoDB" id="2161780at2759"/>
<comment type="cofactor">
    <cofactor evidence="1 4">
        <name>pyridoxal 5'-phosphate</name>
        <dbReference type="ChEBI" id="CHEBI:597326"/>
    </cofactor>
</comment>
<evidence type="ECO:0000256" key="3">
    <source>
        <dbReference type="ARBA" id="ARBA00023239"/>
    </source>
</evidence>
<dbReference type="InterPro" id="IPR050477">
    <property type="entry name" value="GrpII_AminoAcid_Decarb"/>
</dbReference>
<proteinExistence type="inferred from homology"/>
<dbReference type="GO" id="GO:0030170">
    <property type="term" value="F:pyridoxal phosphate binding"/>
    <property type="evidence" value="ECO:0007669"/>
    <property type="project" value="InterPro"/>
</dbReference>
<comment type="similarity">
    <text evidence="4">Belongs to the group II decarboxylase family.</text>
</comment>
<dbReference type="GO" id="GO:0019752">
    <property type="term" value="P:carboxylic acid metabolic process"/>
    <property type="evidence" value="ECO:0007669"/>
    <property type="project" value="InterPro"/>
</dbReference>
<dbReference type="SUPFAM" id="SSF53383">
    <property type="entry name" value="PLP-dependent transferases"/>
    <property type="match status" value="1"/>
</dbReference>
<dbReference type="Proteomes" id="UP000054279">
    <property type="component" value="Unassembled WGS sequence"/>
</dbReference>
<accession>A0A0C9V425</accession>
<dbReference type="PANTHER" id="PTHR42735">
    <property type="match status" value="1"/>
</dbReference>
<dbReference type="AlphaFoldDB" id="A0A0C9V425"/>
<reference evidence="5 6" key="1">
    <citation type="submission" date="2014-06" db="EMBL/GenBank/DDBJ databases">
        <title>Evolutionary Origins and Diversification of the Mycorrhizal Mutualists.</title>
        <authorList>
            <consortium name="DOE Joint Genome Institute"/>
            <consortium name="Mycorrhizal Genomics Consortium"/>
            <person name="Kohler A."/>
            <person name="Kuo A."/>
            <person name="Nagy L.G."/>
            <person name="Floudas D."/>
            <person name="Copeland A."/>
            <person name="Barry K.W."/>
            <person name="Cichocki N."/>
            <person name="Veneault-Fourrey C."/>
            <person name="LaButti K."/>
            <person name="Lindquist E.A."/>
            <person name="Lipzen A."/>
            <person name="Lundell T."/>
            <person name="Morin E."/>
            <person name="Murat C."/>
            <person name="Riley R."/>
            <person name="Ohm R."/>
            <person name="Sun H."/>
            <person name="Tunlid A."/>
            <person name="Henrissat B."/>
            <person name="Grigoriev I.V."/>
            <person name="Hibbett D.S."/>
            <person name="Martin F."/>
        </authorList>
    </citation>
    <scope>NUCLEOTIDE SEQUENCE [LARGE SCALE GENOMIC DNA]</scope>
    <source>
        <strain evidence="5 6">SS14</strain>
    </source>
</reference>
<sequence length="366" mass="40787">MFYNPNNVAFEASPLTTLIELECGLQLCEMMGYNRFENKDEPLAWGHIASGGTVANLESMWAARNLKFYPLSLRDASAEGAEMAFIRDTFSVKTCIGVTKLLKDCTAWELLNLNVSTVLDLPDRLHSEYSISPEFLDKVMSKYIIQSINKDTLMQRWGLTQQPVVLSPSTNHYSWPKAVAVLGIGSDNLLNIPVDIQARMNTEELDRMLQKCLDEKTPVYQVVAVIGTTEEGGIDRIEDIVKLREKYNALGMSFVIHADAAWGGYFATMLPKETFGRRKHGLPRADKPSSFVPHVGLREESAVQLAHVKFADSIAVDPHKAGYIPYPAGALCYRDGRMRYLLTWSAPYLHQGSGGESIGVYGIEGR</sequence>
<dbReference type="HOGENOM" id="CLU_005446_2_0_1"/>
<dbReference type="EMBL" id="KN837230">
    <property type="protein sequence ID" value="KIJ32191.1"/>
    <property type="molecule type" value="Genomic_DNA"/>
</dbReference>
<dbReference type="GO" id="GO:0016830">
    <property type="term" value="F:carbon-carbon lyase activity"/>
    <property type="evidence" value="ECO:0007669"/>
    <property type="project" value="InterPro"/>
</dbReference>
<dbReference type="InterPro" id="IPR015424">
    <property type="entry name" value="PyrdxlP-dep_Trfase"/>
</dbReference>
<gene>
    <name evidence="5" type="ORF">M422DRAFT_52980</name>
</gene>
<evidence type="ECO:0000256" key="4">
    <source>
        <dbReference type="RuleBase" id="RU000382"/>
    </source>
</evidence>
<keyword evidence="3 4" id="KW-0456">Lyase</keyword>
<evidence type="ECO:0000313" key="6">
    <source>
        <dbReference type="Proteomes" id="UP000054279"/>
    </source>
</evidence>
<dbReference type="InterPro" id="IPR002129">
    <property type="entry name" value="PyrdxlP-dep_de-COase"/>
</dbReference>
<evidence type="ECO:0000256" key="2">
    <source>
        <dbReference type="ARBA" id="ARBA00022898"/>
    </source>
</evidence>
<protein>
    <submittedName>
        <fullName evidence="5">Unplaced genomic scaffold SPHSTscaffold_155, whole genome shotgun sequence</fullName>
    </submittedName>
</protein>
<dbReference type="Pfam" id="PF00282">
    <property type="entry name" value="Pyridoxal_deC"/>
    <property type="match status" value="1"/>
</dbReference>
<name>A0A0C9V425_SPHS4</name>
<keyword evidence="2 4" id="KW-0663">Pyridoxal phosphate</keyword>
<dbReference type="Gene3D" id="3.40.640.10">
    <property type="entry name" value="Type I PLP-dependent aspartate aminotransferase-like (Major domain)"/>
    <property type="match status" value="1"/>
</dbReference>